<evidence type="ECO:0000259" key="3">
    <source>
        <dbReference type="Pfam" id="PF04101"/>
    </source>
</evidence>
<dbReference type="STRING" id="536227.Ccar_25105"/>
<keyword evidence="5" id="KW-1185">Reference proteome</keyword>
<organism evidence="4 5">
    <name type="scientific">Clostridium carboxidivorans P7</name>
    <dbReference type="NCBI Taxonomy" id="536227"/>
    <lineage>
        <taxon>Bacteria</taxon>
        <taxon>Bacillati</taxon>
        <taxon>Bacillota</taxon>
        <taxon>Clostridia</taxon>
        <taxon>Eubacteriales</taxon>
        <taxon>Clostridiaceae</taxon>
        <taxon>Clostridium</taxon>
    </lineage>
</organism>
<evidence type="ECO:0000313" key="4">
    <source>
        <dbReference type="EMBL" id="EET88870.1"/>
    </source>
</evidence>
<feature type="binding site" evidence="2">
    <location>
        <position position="164"/>
    </location>
    <ligand>
        <name>substrate</name>
    </ligand>
</feature>
<evidence type="ECO:0000313" key="5">
    <source>
        <dbReference type="Proteomes" id="UP000004198"/>
    </source>
</evidence>
<dbReference type="PATRIC" id="fig|536227.13.peg.5191"/>
<comment type="caution">
    <text evidence="4">The sequence shown here is derived from an EMBL/GenBank/DDBJ whole genome shotgun (WGS) entry which is preliminary data.</text>
</comment>
<name>C6PPH6_9CLOT</name>
<feature type="active site" description="Proton acceptor" evidence="1">
    <location>
        <position position="17"/>
    </location>
</feature>
<dbReference type="EMBL" id="ACVI01000007">
    <property type="protein sequence ID" value="EET88870.1"/>
    <property type="molecule type" value="Genomic_DNA"/>
</dbReference>
<dbReference type="Gene3D" id="3.40.50.2000">
    <property type="entry name" value="Glycogen Phosphorylase B"/>
    <property type="match status" value="1"/>
</dbReference>
<dbReference type="AlphaFoldDB" id="C6PPH6"/>
<dbReference type="Proteomes" id="UP000004198">
    <property type="component" value="Unassembled WGS sequence"/>
</dbReference>
<gene>
    <name evidence="4" type="ORF">CcarbDRAFT_0693</name>
</gene>
<sequence length="344" mass="39360">MKIAIRADGGSSIGMGHIMRTLVLANELKGYKNNEVFYICRIEEKYFESISKKLEMGTNSKYIKGIEKVLNEGFKVKFVRENNLIQDLRNINADILITDSYDVNEEYFNILKSSFSKTSYIDDMNLYYFNVDFLINQNSDAEDFNYRVNKDTKLLLGTRYLLLREEFINVPKKYIKEKVSDIMITVGGADPYRITEKLVSYVRALQYNFHIIIGPSFESADFTERFNGSNINFYYNADMSKIMQKCDVAISACGSTLYELSACGVPTIGIIIADNQEGIAKKLDRMGIIKNLGWYDKINQGMLVNSINALADNYETRRIISEKERNLVDGKGAERIAKILIENS</sequence>
<dbReference type="OrthoDB" id="9805604at2"/>
<feature type="domain" description="Glycosyl transferase family 28 C-terminal" evidence="3">
    <location>
        <begin position="183"/>
        <end position="315"/>
    </location>
</feature>
<dbReference type="Pfam" id="PF04101">
    <property type="entry name" value="Glyco_tran_28_C"/>
    <property type="match status" value="1"/>
</dbReference>
<dbReference type="PANTHER" id="PTHR21015:SF22">
    <property type="entry name" value="GLYCOSYLTRANSFERASE"/>
    <property type="match status" value="1"/>
</dbReference>
<evidence type="ECO:0000256" key="1">
    <source>
        <dbReference type="PIRSR" id="PIRSR620023-1"/>
    </source>
</evidence>
<accession>C6PPH6</accession>
<dbReference type="NCBIfam" id="TIGR03590">
    <property type="entry name" value="PseG"/>
    <property type="match status" value="1"/>
</dbReference>
<keyword evidence="4" id="KW-0808">Transferase</keyword>
<dbReference type="eggNOG" id="COG3980">
    <property type="taxonomic scope" value="Bacteria"/>
</dbReference>
<dbReference type="Gene3D" id="3.40.50.11190">
    <property type="match status" value="1"/>
</dbReference>
<dbReference type="RefSeq" id="WP_007059578.1">
    <property type="nucleotide sequence ID" value="NZ_ACVI01000007.1"/>
</dbReference>
<dbReference type="GO" id="GO:0016758">
    <property type="term" value="F:hexosyltransferase activity"/>
    <property type="evidence" value="ECO:0007669"/>
    <property type="project" value="InterPro"/>
</dbReference>
<dbReference type="InterPro" id="IPR020023">
    <property type="entry name" value="PseG"/>
</dbReference>
<feature type="binding site" evidence="2">
    <location>
        <position position="259"/>
    </location>
    <ligand>
        <name>substrate</name>
    </ligand>
</feature>
<reference evidence="4 5" key="1">
    <citation type="submission" date="2009-06" db="EMBL/GenBank/DDBJ databases">
        <title>The draft genome of Clostridium carboxidivorans P7.</title>
        <authorList>
            <consortium name="US DOE Joint Genome Institute (JGI-PGF)"/>
            <person name="Lucas S."/>
            <person name="Copeland A."/>
            <person name="Lapidus A."/>
            <person name="Glavina del Rio T."/>
            <person name="Tice H."/>
            <person name="Bruce D."/>
            <person name="Goodwin L."/>
            <person name="Pitluck S."/>
            <person name="Larimer F."/>
            <person name="Land M.L."/>
            <person name="Hauser L."/>
            <person name="Hemme C.L."/>
        </authorList>
    </citation>
    <scope>NUCLEOTIDE SEQUENCE [LARGE SCALE GENOMIC DNA]</scope>
    <source>
        <strain evidence="4 5">P7</strain>
    </source>
</reference>
<proteinExistence type="predicted"/>
<evidence type="ECO:0000256" key="2">
    <source>
        <dbReference type="PIRSR" id="PIRSR620023-2"/>
    </source>
</evidence>
<dbReference type="SUPFAM" id="SSF53756">
    <property type="entry name" value="UDP-Glycosyltransferase/glycogen phosphorylase"/>
    <property type="match status" value="1"/>
</dbReference>
<dbReference type="KEGG" id="cck:Ccar_25105"/>
<protein>
    <submittedName>
        <fullName evidence="4">Glycosyl transferase-like protein</fullName>
    </submittedName>
</protein>
<dbReference type="InterPro" id="IPR007235">
    <property type="entry name" value="Glyco_trans_28_C"/>
</dbReference>
<dbReference type="PANTHER" id="PTHR21015">
    <property type="entry name" value="UDP-N-ACETYLGLUCOSAMINE--N-ACETYLMURAMYL-(PENTAPEPTIDE) PYROPHOSPHORYL-UNDECAPRENOL N-ACETYLGLUCOSAMINE TRANSFERASE 1"/>
    <property type="match status" value="1"/>
</dbReference>